<gene>
    <name evidence="3" type="ORF">BCV69DRAFT_279882</name>
</gene>
<dbReference type="InterPro" id="IPR026832">
    <property type="entry name" value="Asteroid"/>
</dbReference>
<feature type="compositionally biased region" description="Polar residues" evidence="2">
    <location>
        <begin position="391"/>
        <end position="400"/>
    </location>
</feature>
<evidence type="ECO:0000313" key="3">
    <source>
        <dbReference type="EMBL" id="PWN23975.1"/>
    </source>
</evidence>
<feature type="region of interest" description="Disordered" evidence="2">
    <location>
        <begin position="568"/>
        <end position="649"/>
    </location>
</feature>
<dbReference type="SUPFAM" id="SSF88723">
    <property type="entry name" value="PIN domain-like"/>
    <property type="match status" value="1"/>
</dbReference>
<proteinExistence type="inferred from homology"/>
<feature type="compositionally biased region" description="Acidic residues" evidence="2">
    <location>
        <begin position="609"/>
        <end position="618"/>
    </location>
</feature>
<dbReference type="Gene3D" id="3.40.50.1010">
    <property type="entry name" value="5'-nuclease"/>
    <property type="match status" value="1"/>
</dbReference>
<feature type="compositionally biased region" description="Low complexity" evidence="2">
    <location>
        <begin position="714"/>
        <end position="723"/>
    </location>
</feature>
<dbReference type="InterPro" id="IPR029060">
    <property type="entry name" value="PIN-like_dom_sf"/>
</dbReference>
<evidence type="ECO:0000256" key="2">
    <source>
        <dbReference type="SAM" id="MobiDB-lite"/>
    </source>
</evidence>
<dbReference type="GeneID" id="37013142"/>
<dbReference type="PANTHER" id="PTHR15665:SF1">
    <property type="entry name" value="PROTEIN ASTEROID HOMOLOG 1"/>
    <property type="match status" value="1"/>
</dbReference>
<name>A0A316UL96_9BASI</name>
<feature type="compositionally biased region" description="Polar residues" evidence="2">
    <location>
        <begin position="954"/>
        <end position="965"/>
    </location>
</feature>
<sequence>MGVRGLATLAKSYQAAISEVLEFPVAAASSSQRKTTTLSIDAWAWVFEVWASHFGESVQGGNYADLIEFVKDAVTAWRACSLEPVFIWDGPVPLIKQSQYLDRRASIAAGNSAFMRSSQASRSSKRFQLESYPFVPLLAQAVKAALADEGVTSVIAQAEADGAVAELADESGGLAASQDSDFFILCSRGSGRGRYTQIDSWEYMVEDKESSNGHSSVIEAPSSGSVGDSDGFEAVTSKRRRNRSKGSIDASSNQRGSGAQSLPYPPVRGPESESKLIGVKLRVFYPQKLAAQLRVPAALLPLLGAVAGNDYTTALQDTVLFRHLQTGPERIKEAAEVIQREWIRTIGGPGAGKQVKRATVSSSRSLEARLAAKSLMGAVREMDDDARSEYSDASSATATPAQMAASNSSLSNAPAPPLDPVRYLVGAVVSSLLERADVATHRSFYVSETDKEACIESIIESMAAYSLLTNVSASQLDDPAGFWSRVLPGEENRRALQRYRDAFEAGAFSEQMVSAMASRMVATTLAPEDPDQRSIHVGATRSIRRWIYAIIFGVWGMDWARETMADPTADLNGSEGEGEGSRTAPTPYLRSNGPYKAGERPDDVISVDTESESESEGENVERAGPSAPGSVFNGEDDDGDRDTYAPPFVKPPPAVKEFVRKGDRFVGDLVEIVKLADLLAQDVESLPPALAEVHAQYLAARTEAKPSHASAPEPTSDPLPALAPLLPSRTRLDVYRHALQSAGEAMNTVPLSVLPLAASLKHIIGTLAAEAGESKKRLNWTLVEVTSAVLAGCHVAAVHSARQGRSGTKTELLPRSFWVQPTSRAIHVASTLQLTLETADSLASALLLNTSPSPGDDIALPPPHVLFDGPIFHLLVANEGRRTKEMNISDETQNLAEQVLQAILANGAKEDLAISAEELKRLRKENKKKAKASAESEQGGLHPAAVSNGKKTKSSTQGSQNTGKSGKNAFELLMG</sequence>
<dbReference type="STRING" id="1684307.A0A316UL96"/>
<dbReference type="Proteomes" id="UP000245942">
    <property type="component" value="Unassembled WGS sequence"/>
</dbReference>
<evidence type="ECO:0000313" key="4">
    <source>
        <dbReference type="Proteomes" id="UP000245942"/>
    </source>
</evidence>
<accession>A0A316UL96</accession>
<feature type="compositionally biased region" description="Polar residues" evidence="2">
    <location>
        <begin position="249"/>
        <end position="260"/>
    </location>
</feature>
<comment type="similarity">
    <text evidence="1">Belongs to the asteroid family.</text>
</comment>
<dbReference type="EMBL" id="KZ819321">
    <property type="protein sequence ID" value="PWN23975.1"/>
    <property type="molecule type" value="Genomic_DNA"/>
</dbReference>
<feature type="region of interest" description="Disordered" evidence="2">
    <location>
        <begin position="212"/>
        <end position="271"/>
    </location>
</feature>
<feature type="region of interest" description="Disordered" evidence="2">
    <location>
        <begin position="925"/>
        <end position="975"/>
    </location>
</feature>
<dbReference type="AlphaFoldDB" id="A0A316UL96"/>
<dbReference type="RefSeq" id="XP_025351135.1">
    <property type="nucleotide sequence ID" value="XM_025491408.1"/>
</dbReference>
<protein>
    <recommendedName>
        <fullName evidence="5">PIN domain-like protein</fullName>
    </recommendedName>
</protein>
<dbReference type="PANTHER" id="PTHR15665">
    <property type="entry name" value="ASTEROID PROTEIN"/>
    <property type="match status" value="1"/>
</dbReference>
<reference evidence="3 4" key="1">
    <citation type="journal article" date="2018" name="Mol. Biol. Evol.">
        <title>Broad Genomic Sampling Reveals a Smut Pathogenic Ancestry of the Fungal Clade Ustilaginomycotina.</title>
        <authorList>
            <person name="Kijpornyongpan T."/>
            <person name="Mondo S.J."/>
            <person name="Barry K."/>
            <person name="Sandor L."/>
            <person name="Lee J."/>
            <person name="Lipzen A."/>
            <person name="Pangilinan J."/>
            <person name="LaButti K."/>
            <person name="Hainaut M."/>
            <person name="Henrissat B."/>
            <person name="Grigoriev I.V."/>
            <person name="Spatafora J.W."/>
            <person name="Aime M.C."/>
        </authorList>
    </citation>
    <scope>NUCLEOTIDE SEQUENCE [LARGE SCALE GENOMIC DNA]</scope>
    <source>
        <strain evidence="3 4">MCA 4718</strain>
    </source>
</reference>
<keyword evidence="4" id="KW-1185">Reference proteome</keyword>
<organism evidence="3 4">
    <name type="scientific">Pseudomicrostroma glucosiphilum</name>
    <dbReference type="NCBI Taxonomy" id="1684307"/>
    <lineage>
        <taxon>Eukaryota</taxon>
        <taxon>Fungi</taxon>
        <taxon>Dikarya</taxon>
        <taxon>Basidiomycota</taxon>
        <taxon>Ustilaginomycotina</taxon>
        <taxon>Exobasidiomycetes</taxon>
        <taxon>Microstromatales</taxon>
        <taxon>Microstromatales incertae sedis</taxon>
        <taxon>Pseudomicrostroma</taxon>
    </lineage>
</organism>
<evidence type="ECO:0008006" key="5">
    <source>
        <dbReference type="Google" id="ProtNLM"/>
    </source>
</evidence>
<feature type="region of interest" description="Disordered" evidence="2">
    <location>
        <begin position="383"/>
        <end position="412"/>
    </location>
</feature>
<evidence type="ECO:0000256" key="1">
    <source>
        <dbReference type="ARBA" id="ARBA00007398"/>
    </source>
</evidence>
<dbReference type="OrthoDB" id="25987at2759"/>
<feature type="region of interest" description="Disordered" evidence="2">
    <location>
        <begin position="704"/>
        <end position="723"/>
    </location>
</feature>